<proteinExistence type="predicted"/>
<comment type="caution">
    <text evidence="2">The sequence shown here is derived from an EMBL/GenBank/DDBJ whole genome shotgun (WGS) entry which is preliminary data.</text>
</comment>
<sequence>MQFTIFTPTYNRAYTLPKLYKSLVNQQQQNFEWLIIDDGSTDDTEIIVNEFVAENKFRIRYINQKNQGKHIAINNALKIADSKWFGIIDSDDFLVNEATEIWEKLAIEAANKDFAGFSFIHFSENFEIDKEKYGKKRLVDRRDYEWEFPGEMLFCFKTEIIRKFSFPFFPEEKFCQESVLFLPILRKFKMLITDHVLVRGEYLEDGLSQNHYASMLKNPRYGMLSIQEKMKSATTEAEKEYLAEVYWDIALKAPHIPFLKKLPGIPAKLTVKVFKEKILKRFF</sequence>
<feature type="domain" description="Glycosyltransferase 2-like" evidence="1">
    <location>
        <begin position="4"/>
        <end position="158"/>
    </location>
</feature>
<evidence type="ECO:0000313" key="2">
    <source>
        <dbReference type="EMBL" id="KIA84927.1"/>
    </source>
</evidence>
<dbReference type="InterPro" id="IPR029044">
    <property type="entry name" value="Nucleotide-diphossugar_trans"/>
</dbReference>
<dbReference type="PANTHER" id="PTHR22916:SF3">
    <property type="entry name" value="UDP-GLCNAC:BETAGAL BETA-1,3-N-ACETYLGLUCOSAMINYLTRANSFERASE-LIKE PROTEIN 1"/>
    <property type="match status" value="1"/>
</dbReference>
<dbReference type="PANTHER" id="PTHR22916">
    <property type="entry name" value="GLYCOSYLTRANSFERASE"/>
    <property type="match status" value="1"/>
</dbReference>
<dbReference type="Gene3D" id="3.90.550.10">
    <property type="entry name" value="Spore Coat Polysaccharide Biosynthesis Protein SpsA, Chain A"/>
    <property type="match status" value="1"/>
</dbReference>
<dbReference type="EMBL" id="JSYK01000001">
    <property type="protein sequence ID" value="KIA84927.1"/>
    <property type="molecule type" value="Genomic_DNA"/>
</dbReference>
<reference evidence="2 3" key="1">
    <citation type="submission" date="2014-10" db="EMBL/GenBank/DDBJ databases">
        <title>Kaistella solincola genome.</title>
        <authorList>
            <person name="Newman J.D."/>
        </authorList>
    </citation>
    <scope>NUCLEOTIDE SEQUENCE [LARGE SCALE GENOMIC DNA]</scope>
    <source>
        <strain evidence="2 3">DSM 22468</strain>
    </source>
</reference>
<dbReference type="SUPFAM" id="SSF53448">
    <property type="entry name" value="Nucleotide-diphospho-sugar transferases"/>
    <property type="match status" value="1"/>
</dbReference>
<accession>A0ABR4ZV28</accession>
<dbReference type="RefSeq" id="WP_039340625.1">
    <property type="nucleotide sequence ID" value="NZ_JSYK01000001.1"/>
</dbReference>
<protein>
    <submittedName>
        <fullName evidence="2">Glycosyltransferase</fullName>
    </submittedName>
</protein>
<keyword evidence="3" id="KW-1185">Reference proteome</keyword>
<dbReference type="CDD" id="cd00761">
    <property type="entry name" value="Glyco_tranf_GTA_type"/>
    <property type="match status" value="1"/>
</dbReference>
<evidence type="ECO:0000259" key="1">
    <source>
        <dbReference type="Pfam" id="PF00535"/>
    </source>
</evidence>
<dbReference type="InterPro" id="IPR001173">
    <property type="entry name" value="Glyco_trans_2-like"/>
</dbReference>
<evidence type="ECO:0000313" key="3">
    <source>
        <dbReference type="Proteomes" id="UP000031275"/>
    </source>
</evidence>
<gene>
    <name evidence="2" type="ORF">OA84_00190</name>
</gene>
<dbReference type="Pfam" id="PF00535">
    <property type="entry name" value="Glycos_transf_2"/>
    <property type="match status" value="1"/>
</dbReference>
<organism evidence="2 3">
    <name type="scientific">Kaistella solincola</name>
    <dbReference type="NCBI Taxonomy" id="510955"/>
    <lineage>
        <taxon>Bacteria</taxon>
        <taxon>Pseudomonadati</taxon>
        <taxon>Bacteroidota</taxon>
        <taxon>Flavobacteriia</taxon>
        <taxon>Flavobacteriales</taxon>
        <taxon>Weeksellaceae</taxon>
        <taxon>Chryseobacterium group</taxon>
        <taxon>Kaistella</taxon>
    </lineage>
</organism>
<dbReference type="Proteomes" id="UP000031275">
    <property type="component" value="Unassembled WGS sequence"/>
</dbReference>
<name>A0ABR4ZV28_9FLAO</name>